<evidence type="ECO:0000313" key="1">
    <source>
        <dbReference type="EMBL" id="SVA28029.1"/>
    </source>
</evidence>
<dbReference type="SUPFAM" id="SSF53474">
    <property type="entry name" value="alpha/beta-Hydrolases"/>
    <property type="match status" value="1"/>
</dbReference>
<evidence type="ECO:0008006" key="2">
    <source>
        <dbReference type="Google" id="ProtNLM"/>
    </source>
</evidence>
<accession>A0A381UIQ2</accession>
<sequence>MAIAESEGMAAVADLAVDRWFSTQWQAEHPAQVDQVRRRLADTDPVGYLKAYRVFIAGDPFMPEGATAVTAVTLAMTGELDPGSTPAMSRALATAVTGGQVRILAGLHHLPPVEEPSTFASALLEFFDREATS</sequence>
<reference evidence="1" key="1">
    <citation type="submission" date="2018-05" db="EMBL/GenBank/DDBJ databases">
        <authorList>
            <person name="Lanie J.A."/>
            <person name="Ng W.-L."/>
            <person name="Kazmierczak K.M."/>
            <person name="Andrzejewski T.M."/>
            <person name="Davidsen T.M."/>
            <person name="Wayne K.J."/>
            <person name="Tettelin H."/>
            <person name="Glass J.I."/>
            <person name="Rusch D."/>
            <person name="Podicherti R."/>
            <person name="Tsui H.-C.T."/>
            <person name="Winkler M.E."/>
        </authorList>
    </citation>
    <scope>NUCLEOTIDE SEQUENCE</scope>
</reference>
<dbReference type="AlphaFoldDB" id="A0A381UIQ2"/>
<protein>
    <recommendedName>
        <fullName evidence="2">AB hydrolase-1 domain-containing protein</fullName>
    </recommendedName>
</protein>
<organism evidence="1">
    <name type="scientific">marine metagenome</name>
    <dbReference type="NCBI Taxonomy" id="408172"/>
    <lineage>
        <taxon>unclassified sequences</taxon>
        <taxon>metagenomes</taxon>
        <taxon>ecological metagenomes</taxon>
    </lineage>
</organism>
<dbReference type="Gene3D" id="3.40.50.1820">
    <property type="entry name" value="alpha/beta hydrolase"/>
    <property type="match status" value="1"/>
</dbReference>
<dbReference type="InterPro" id="IPR029058">
    <property type="entry name" value="AB_hydrolase_fold"/>
</dbReference>
<name>A0A381UIQ2_9ZZZZ</name>
<proteinExistence type="predicted"/>
<dbReference type="EMBL" id="UINC01006522">
    <property type="protein sequence ID" value="SVA28029.1"/>
    <property type="molecule type" value="Genomic_DNA"/>
</dbReference>
<gene>
    <name evidence="1" type="ORF">METZ01_LOCUS80883</name>
</gene>